<dbReference type="FunFam" id="1.10.10.200:FF:000002">
    <property type="entry name" value="Probable transcriptional regulatory protein CLM62_37755"/>
    <property type="match status" value="1"/>
</dbReference>
<dbReference type="InterPro" id="IPR026564">
    <property type="entry name" value="Transcrip_reg_TACO1-like_dom3"/>
</dbReference>
<dbReference type="Pfam" id="PF20772">
    <property type="entry name" value="TACO1_YebC_N"/>
    <property type="match status" value="1"/>
</dbReference>
<feature type="domain" description="TACO1/YebC-like second and third" evidence="3">
    <location>
        <begin position="104"/>
        <end position="273"/>
    </location>
</feature>
<dbReference type="InterPro" id="IPR048300">
    <property type="entry name" value="TACO1_YebC-like_2nd/3rd_dom"/>
</dbReference>
<organism evidence="5 6">
    <name type="scientific">Schizopora paradoxa</name>
    <dbReference type="NCBI Taxonomy" id="27342"/>
    <lineage>
        <taxon>Eukaryota</taxon>
        <taxon>Fungi</taxon>
        <taxon>Dikarya</taxon>
        <taxon>Basidiomycota</taxon>
        <taxon>Agaricomycotina</taxon>
        <taxon>Agaricomycetes</taxon>
        <taxon>Hymenochaetales</taxon>
        <taxon>Schizoporaceae</taxon>
        <taxon>Schizopora</taxon>
    </lineage>
</organism>
<evidence type="ECO:0000259" key="4">
    <source>
        <dbReference type="Pfam" id="PF20772"/>
    </source>
</evidence>
<dbReference type="InterPro" id="IPR049083">
    <property type="entry name" value="TACO1_YebC_N"/>
</dbReference>
<name>A0A0H2SA35_9AGAM</name>
<dbReference type="PANTHER" id="PTHR12532:SF0">
    <property type="entry name" value="TRANSLATIONAL ACTIVATOR OF CYTOCHROME C OXIDASE 1"/>
    <property type="match status" value="1"/>
</dbReference>
<dbReference type="HAMAP" id="MF_00693">
    <property type="entry name" value="Transcrip_reg_TACO1"/>
    <property type="match status" value="1"/>
</dbReference>
<dbReference type="InterPro" id="IPR029072">
    <property type="entry name" value="YebC-like"/>
</dbReference>
<dbReference type="EMBL" id="KQ085893">
    <property type="protein sequence ID" value="KLO18563.1"/>
    <property type="molecule type" value="Genomic_DNA"/>
</dbReference>
<evidence type="ECO:0000256" key="2">
    <source>
        <dbReference type="ARBA" id="ARBA00008724"/>
    </source>
</evidence>
<dbReference type="Pfam" id="PF01709">
    <property type="entry name" value="Transcrip_reg"/>
    <property type="match status" value="1"/>
</dbReference>
<dbReference type="Gene3D" id="3.30.70.980">
    <property type="match status" value="2"/>
</dbReference>
<comment type="subcellular location">
    <subcellularLocation>
        <location evidence="1">Mitochondrion</location>
    </subcellularLocation>
</comment>
<dbReference type="Proteomes" id="UP000053477">
    <property type="component" value="Unassembled WGS sequence"/>
</dbReference>
<evidence type="ECO:0000313" key="6">
    <source>
        <dbReference type="Proteomes" id="UP000053477"/>
    </source>
</evidence>
<evidence type="ECO:0000259" key="3">
    <source>
        <dbReference type="Pfam" id="PF01709"/>
    </source>
</evidence>
<feature type="domain" description="TACO1/YebC-like N-terminal" evidence="4">
    <location>
        <begin position="24"/>
        <end position="96"/>
    </location>
</feature>
<gene>
    <name evidence="5" type="ORF">SCHPADRAFT_113468</name>
</gene>
<keyword evidence="6" id="KW-1185">Reference proteome</keyword>
<dbReference type="InParanoid" id="A0A0H2SA35"/>
<comment type="similarity">
    <text evidence="2">Belongs to the TACO1 family.</text>
</comment>
<dbReference type="FunCoup" id="A0A0H2SA35">
    <property type="interactions" value="239"/>
</dbReference>
<proteinExistence type="inferred from homology"/>
<evidence type="ECO:0000256" key="1">
    <source>
        <dbReference type="ARBA" id="ARBA00004173"/>
    </source>
</evidence>
<sequence length="283" mass="30816">MLAIRLCSARRFFSSTSSVLSGHNKWSKIKQKKGVNDMQKSAMYGKMGREIEVAIRSGGSGDPNLNATLANILKKAKTAGVPRDNIEKAIARASGGGGKDISSRVVYEAMVSGNVGVIMECLTDNGNRTIHKIREILNDFNGRYAPAGFLFDKIGRVRVVVRDRDGPNPLKPKSGESKIEYVFETAMAAGSQDFDVFEKSDIVQFTCTPETKDSLAAALMDTGLCEELDSSEVVYVARDPPDEGSVSDEVASKISELLDALEENEDCVSAWTTIDSYIRPDEE</sequence>
<dbReference type="SUPFAM" id="SSF75625">
    <property type="entry name" value="YebC-like"/>
    <property type="match status" value="1"/>
</dbReference>
<dbReference type="InterPro" id="IPR017856">
    <property type="entry name" value="Integrase-like_N"/>
</dbReference>
<dbReference type="PANTHER" id="PTHR12532">
    <property type="entry name" value="TRANSLATIONAL ACTIVATOR OF CYTOCHROME C OXIDASE 1"/>
    <property type="match status" value="1"/>
</dbReference>
<accession>A0A0H2SA35</accession>
<dbReference type="OrthoDB" id="2017544at2759"/>
<dbReference type="Gene3D" id="1.10.10.200">
    <property type="match status" value="1"/>
</dbReference>
<evidence type="ECO:0000313" key="5">
    <source>
        <dbReference type="EMBL" id="KLO18563.1"/>
    </source>
</evidence>
<dbReference type="AlphaFoldDB" id="A0A0H2SA35"/>
<reference evidence="5 6" key="1">
    <citation type="submission" date="2015-04" db="EMBL/GenBank/DDBJ databases">
        <title>Complete genome sequence of Schizopora paradoxa KUC8140, a cosmopolitan wood degrader in East Asia.</title>
        <authorList>
            <consortium name="DOE Joint Genome Institute"/>
            <person name="Min B."/>
            <person name="Park H."/>
            <person name="Jang Y."/>
            <person name="Kim J.-J."/>
            <person name="Kim K.H."/>
            <person name="Pangilinan J."/>
            <person name="Lipzen A."/>
            <person name="Riley R."/>
            <person name="Grigoriev I.V."/>
            <person name="Spatafora J.W."/>
            <person name="Choi I.-G."/>
        </authorList>
    </citation>
    <scope>NUCLEOTIDE SEQUENCE [LARGE SCALE GENOMIC DNA]</scope>
    <source>
        <strain evidence="5 6">KUC8140</strain>
    </source>
</reference>
<dbReference type="InterPro" id="IPR002876">
    <property type="entry name" value="Transcrip_reg_TACO1-like"/>
</dbReference>
<protein>
    <submittedName>
        <fullName evidence="5">YebC-like protein</fullName>
    </submittedName>
</protein>
<dbReference type="GO" id="GO:0005739">
    <property type="term" value="C:mitochondrion"/>
    <property type="evidence" value="ECO:0007669"/>
    <property type="project" value="UniProtKB-SubCell"/>
</dbReference>
<dbReference type="STRING" id="27342.A0A0H2SA35"/>